<evidence type="ECO:0000256" key="4">
    <source>
        <dbReference type="ARBA" id="ARBA00023004"/>
    </source>
</evidence>
<dbReference type="Proteomes" id="UP000252182">
    <property type="component" value="Chromosome"/>
</dbReference>
<dbReference type="HAMAP" id="MF_00323">
    <property type="entry name" value="Ferrochelatase"/>
    <property type="match status" value="1"/>
</dbReference>
<dbReference type="Pfam" id="PF00762">
    <property type="entry name" value="Ferrochelatase"/>
    <property type="match status" value="1"/>
</dbReference>
<dbReference type="OrthoDB" id="9809741at2"/>
<dbReference type="EC" id="4.98.1.1" evidence="9 10"/>
<dbReference type="PANTHER" id="PTHR11108:SF1">
    <property type="entry name" value="FERROCHELATASE, MITOCHONDRIAL"/>
    <property type="match status" value="1"/>
</dbReference>
<evidence type="ECO:0000256" key="9">
    <source>
        <dbReference type="HAMAP-Rule" id="MF_00323"/>
    </source>
</evidence>
<comment type="catalytic activity">
    <reaction evidence="8">
        <text>Fe-coproporphyrin III + 2 H(+) = coproporphyrin III + Fe(2+)</text>
        <dbReference type="Rhea" id="RHEA:49572"/>
        <dbReference type="ChEBI" id="CHEBI:15378"/>
        <dbReference type="ChEBI" id="CHEBI:29033"/>
        <dbReference type="ChEBI" id="CHEBI:68438"/>
        <dbReference type="ChEBI" id="CHEBI:131725"/>
        <dbReference type="EC" id="4.99.1.9"/>
    </reaction>
    <physiologicalReaction direction="right-to-left" evidence="8">
        <dbReference type="Rhea" id="RHEA:49574"/>
    </physiologicalReaction>
</comment>
<dbReference type="AlphaFoldDB" id="A0A345DA04"/>
<dbReference type="PANTHER" id="PTHR11108">
    <property type="entry name" value="FERROCHELATASE"/>
    <property type="match status" value="1"/>
</dbReference>
<evidence type="ECO:0000313" key="11">
    <source>
        <dbReference type="EMBL" id="AXF85192.1"/>
    </source>
</evidence>
<dbReference type="UniPathway" id="UPA00252">
    <property type="reaction ID" value="UER00325"/>
</dbReference>
<reference evidence="12" key="1">
    <citation type="submission" date="2018-07" db="EMBL/GenBank/DDBJ databases">
        <authorList>
            <person name="Kim H."/>
        </authorList>
    </citation>
    <scope>NUCLEOTIDE SEQUENCE [LARGE SCALE GENOMIC DNA]</scope>
    <source>
        <strain evidence="12">F02</strain>
    </source>
</reference>
<comment type="subcellular location">
    <subcellularLocation>
        <location evidence="9 10">Cytoplasm</location>
    </subcellularLocation>
</comment>
<dbReference type="GO" id="GO:0046872">
    <property type="term" value="F:metal ion binding"/>
    <property type="evidence" value="ECO:0007669"/>
    <property type="project" value="UniProtKB-KW"/>
</dbReference>
<protein>
    <recommendedName>
        <fullName evidence="9 10">Ferrochelatase</fullName>
        <ecNumber evidence="9 10">4.98.1.1</ecNumber>
    </recommendedName>
    <alternativeName>
        <fullName evidence="9">Heme synthase</fullName>
    </alternativeName>
    <alternativeName>
        <fullName evidence="9">Protoheme ferro-lyase</fullName>
    </alternativeName>
</protein>
<organism evidence="11 12">
    <name type="scientific">Ephemeroptericola cinctiostellae</name>
    <dbReference type="NCBI Taxonomy" id="2268024"/>
    <lineage>
        <taxon>Bacteria</taxon>
        <taxon>Pseudomonadati</taxon>
        <taxon>Pseudomonadota</taxon>
        <taxon>Betaproteobacteria</taxon>
        <taxon>Burkholderiales</taxon>
        <taxon>Burkholderiaceae</taxon>
        <taxon>Ephemeroptericola</taxon>
    </lineage>
</organism>
<proteinExistence type="inferred from homology"/>
<evidence type="ECO:0000256" key="2">
    <source>
        <dbReference type="ARBA" id="ARBA00022490"/>
    </source>
</evidence>
<feature type="binding site" evidence="9">
    <location>
        <position position="285"/>
    </location>
    <ligand>
        <name>Fe(2+)</name>
        <dbReference type="ChEBI" id="CHEBI:29033"/>
    </ligand>
</feature>
<dbReference type="CDD" id="cd03411">
    <property type="entry name" value="Ferrochelatase_N"/>
    <property type="match status" value="1"/>
</dbReference>
<dbReference type="InterPro" id="IPR033659">
    <property type="entry name" value="Ferrochelatase_N"/>
</dbReference>
<evidence type="ECO:0000256" key="10">
    <source>
        <dbReference type="RuleBase" id="RU000607"/>
    </source>
</evidence>
<evidence type="ECO:0000256" key="3">
    <source>
        <dbReference type="ARBA" id="ARBA00022723"/>
    </source>
</evidence>
<keyword evidence="12" id="KW-1185">Reference proteome</keyword>
<comment type="function">
    <text evidence="9 10">Catalyzes the ferrous insertion into protoporphyrin IX.</text>
</comment>
<evidence type="ECO:0000256" key="6">
    <source>
        <dbReference type="ARBA" id="ARBA00023239"/>
    </source>
</evidence>
<keyword evidence="2 9" id="KW-0963">Cytoplasm</keyword>
<dbReference type="KEGG" id="hyf:DTO96_100918"/>
<keyword evidence="5 9" id="KW-0350">Heme biosynthesis</keyword>
<dbReference type="GO" id="GO:0006783">
    <property type="term" value="P:heme biosynthetic process"/>
    <property type="evidence" value="ECO:0007669"/>
    <property type="project" value="UniProtKB-UniRule"/>
</dbReference>
<dbReference type="RefSeq" id="WP_114562416.1">
    <property type="nucleotide sequence ID" value="NZ_CP031124.1"/>
</dbReference>
<comment type="catalytic activity">
    <reaction evidence="9 10">
        <text>heme b + 2 H(+) = protoporphyrin IX + Fe(2+)</text>
        <dbReference type="Rhea" id="RHEA:22584"/>
        <dbReference type="ChEBI" id="CHEBI:15378"/>
        <dbReference type="ChEBI" id="CHEBI:29033"/>
        <dbReference type="ChEBI" id="CHEBI:57306"/>
        <dbReference type="ChEBI" id="CHEBI:60344"/>
        <dbReference type="EC" id="4.98.1.1"/>
    </reaction>
</comment>
<keyword evidence="6 9" id="KW-0456">Lyase</keyword>
<gene>
    <name evidence="9 11" type="primary">hemH</name>
    <name evidence="11" type="ORF">DTO96_100918</name>
</gene>
<dbReference type="GO" id="GO:0004325">
    <property type="term" value="F:ferrochelatase activity"/>
    <property type="evidence" value="ECO:0007669"/>
    <property type="project" value="UniProtKB-UniRule"/>
</dbReference>
<sequence length="328" mass="36880">MNSTQHAVLLVNLGSPDEPTAPAIARYLAEFLGDRRVVDIPKLFWWPILHGIILRTRPPKLVEKYAAIWQAEGAPLKAITAAQARALHAQMNQEGEKGVSVYWAMRYQNPAVADVLQRIVADGFSHVRVIPMYPQYSMTTTATVDDALKTAMAQNKFSLTYDLVEDYHAHPAYIEALKASVLKHWQAHGRPDFAAGDVLLLSFHGLPERNVQRGDPYQTQCIHTAELLRQALGLTENEVKLSFQSRFGAQKWLQPYTQTTLERLADKGTHRVDVMCPGFAADCLETLEEVNIELREVFMARGGVVYHYLPCLNTEPEHIDLLRDLALA</sequence>
<dbReference type="GO" id="GO:0005737">
    <property type="term" value="C:cytoplasm"/>
    <property type="evidence" value="ECO:0007669"/>
    <property type="project" value="UniProtKB-SubCell"/>
</dbReference>
<feature type="binding site" evidence="9">
    <location>
        <position position="204"/>
    </location>
    <ligand>
        <name>Fe(2+)</name>
        <dbReference type="ChEBI" id="CHEBI:29033"/>
    </ligand>
</feature>
<dbReference type="SUPFAM" id="SSF53800">
    <property type="entry name" value="Chelatase"/>
    <property type="match status" value="1"/>
</dbReference>
<comment type="pathway">
    <text evidence="9 10">Porphyrin-containing compound metabolism; protoheme biosynthesis; protoheme from protoporphyrin-IX: step 1/1.</text>
</comment>
<accession>A0A345DA04</accession>
<dbReference type="Gene3D" id="3.40.50.1400">
    <property type="match status" value="2"/>
</dbReference>
<dbReference type="InterPro" id="IPR001015">
    <property type="entry name" value="Ferrochelatase"/>
</dbReference>
<comment type="similarity">
    <text evidence="1 9 10">Belongs to the ferrochelatase family.</text>
</comment>
<evidence type="ECO:0000256" key="8">
    <source>
        <dbReference type="ARBA" id="ARBA00024536"/>
    </source>
</evidence>
<evidence type="ECO:0000256" key="5">
    <source>
        <dbReference type="ARBA" id="ARBA00023133"/>
    </source>
</evidence>
<dbReference type="InterPro" id="IPR033644">
    <property type="entry name" value="Ferrochelatase_C"/>
</dbReference>
<dbReference type="PROSITE" id="PS00534">
    <property type="entry name" value="FERROCHELATASE"/>
    <property type="match status" value="1"/>
</dbReference>
<evidence type="ECO:0000256" key="1">
    <source>
        <dbReference type="ARBA" id="ARBA00007718"/>
    </source>
</evidence>
<dbReference type="InterPro" id="IPR019772">
    <property type="entry name" value="Ferrochelatase_AS"/>
</dbReference>
<keyword evidence="3 9" id="KW-0479">Metal-binding</keyword>
<keyword evidence="4 9" id="KW-0408">Iron</keyword>
<keyword evidence="7 9" id="KW-0627">Porphyrin biosynthesis</keyword>
<name>A0A345DA04_9BURK</name>
<evidence type="ECO:0000313" key="12">
    <source>
        <dbReference type="Proteomes" id="UP000252182"/>
    </source>
</evidence>
<evidence type="ECO:0000256" key="7">
    <source>
        <dbReference type="ARBA" id="ARBA00023244"/>
    </source>
</evidence>
<dbReference type="FunFam" id="3.40.50.1400:FF:000002">
    <property type="entry name" value="Ferrochelatase"/>
    <property type="match status" value="1"/>
</dbReference>
<dbReference type="NCBIfam" id="TIGR00109">
    <property type="entry name" value="hemH"/>
    <property type="match status" value="1"/>
</dbReference>
<dbReference type="EMBL" id="CP031124">
    <property type="protein sequence ID" value="AXF85192.1"/>
    <property type="molecule type" value="Genomic_DNA"/>
</dbReference>
<dbReference type="CDD" id="cd00419">
    <property type="entry name" value="Ferrochelatase_C"/>
    <property type="match status" value="1"/>
</dbReference>